<sequence>MPTPNSLQATPDLSPTSLSQAHIPPMALSELSTSAPVHSYTVTSPTAMSEAISMGQKRSIVRKVSHKLRRRTSASQTSRDQSAGPTMMRRRSDSNRNVIDSGVELDGYEQDDYYSASEDAVEESHDLTAYFGSSPTGAGLGISTGRSSISSDPSVQQVRPDALEKGTQLVKVTKRKRKDMLFRIEYAGAKLCWHPSNSSKCIYIDDISEIVFGQAADHYFEEYQVPKEEQSRWFSITYSDPDGTKGRNQRTIHLIAPDRDLFEKWVNQLDEVSRMRIELINGLVRGGEKSLRQIWHMEMSRKFGNAAAFAVEEQKLEFADIRQLCRKLNINCSEQTLLSRFSKVDEGKQGSLNYPQFAKFIRKVLDRKEVNLIYNSIKSNPDEPLDKDALFQFLQDEQKINVNADPTRWTRIFEKYAKMSRKGSASPTAVVPAKQTISQRAFQHLLADPEVFPVLQECPSQPKLDRPLNEYFISSSHNTYLPARQYFSTASVEAYRSALRGGCRCIEIDCWDGGLGKPEVRHGPYTTPVAFSDCISVVNQYAFATCKYPVIISLEVHCSAEQQQTMVDIMKRTFGDKLLTKELVEDAEVLPSPEELKERILLKVKSAEVPEDPTPISENPPLQRRGRGFSSPFVRPVIMASEPQTIALSSPPSISSPERTGSFGLGTKGSAISTPLSINSSSEDSDAQALASPTRKKHKTSKIIPTLGELAVYTKGVSFRNKNFESPELQSYNHVVSLAEGTFLALTGPSKPSESANLVDKHNVNHLMRVYPAGKRVTSSNFDPLTNWRYGVQMAALNWQTYDLPIQMNRAMFAGGSDITGYSLKPDDLRPLKDEDDEEAEDLPRRKGKKLVQFEIEVVSAKQLPRQLSRDGKEVPTNAFVDLEVYCAEDKARGVISGIGGDDKSSGDGLTGLGAPLRKRTVTIYDNGHDPVFKQKFSFSVETRHPGLIFVRWVVRNSVDSTRDSTSTAPVGTYTARLSSLQQGYRYLPLFDRNGEQYLHSSLLCRVKVDEHIQLDEPNSSVQSLTSQPSITPSSPPTDAAPKRGFFTRVLHRTPSDRKKRDRENSLIKDGNSIVSISRTTSIDK</sequence>
<evidence type="ECO:0000256" key="4">
    <source>
        <dbReference type="ARBA" id="ARBA00023098"/>
    </source>
</evidence>
<keyword evidence="5" id="KW-0807">Transducer</keyword>
<feature type="compositionally biased region" description="Polar residues" evidence="7">
    <location>
        <begin position="1"/>
        <end position="20"/>
    </location>
</feature>
<feature type="compositionally biased region" description="Basic and acidic residues" evidence="7">
    <location>
        <begin position="1054"/>
        <end position="1067"/>
    </location>
</feature>
<evidence type="ECO:0000256" key="2">
    <source>
        <dbReference type="ARBA" id="ARBA00022801"/>
    </source>
</evidence>
<dbReference type="CDD" id="cd13360">
    <property type="entry name" value="PH_PLC_fungal"/>
    <property type="match status" value="1"/>
</dbReference>
<keyword evidence="2 6" id="KW-0378">Hydrolase</keyword>
<keyword evidence="11" id="KW-1185">Reference proteome</keyword>
<comment type="caution">
    <text evidence="10">The sequence shown here is derived from an EMBL/GenBank/DDBJ whole genome shotgun (WGS) entry which is preliminary data.</text>
</comment>
<dbReference type="InterPro" id="IPR001711">
    <property type="entry name" value="PLipase_C_Pinositol-sp_Y"/>
</dbReference>
<dbReference type="CDD" id="cd00275">
    <property type="entry name" value="C2_PLC_like"/>
    <property type="match status" value="1"/>
</dbReference>
<feature type="compositionally biased region" description="Basic residues" evidence="7">
    <location>
        <begin position="59"/>
        <end position="72"/>
    </location>
</feature>
<dbReference type="EMBL" id="ML978122">
    <property type="protein sequence ID" value="KAF2102514.1"/>
    <property type="molecule type" value="Genomic_DNA"/>
</dbReference>
<feature type="region of interest" description="Disordered" evidence="7">
    <location>
        <begin position="646"/>
        <end position="701"/>
    </location>
</feature>
<dbReference type="GO" id="GO:0016042">
    <property type="term" value="P:lipid catabolic process"/>
    <property type="evidence" value="ECO:0007669"/>
    <property type="project" value="UniProtKB-KW"/>
</dbReference>
<evidence type="ECO:0000313" key="10">
    <source>
        <dbReference type="EMBL" id="KAF2102514.1"/>
    </source>
</evidence>
<dbReference type="EC" id="3.1.4.11" evidence="1 6"/>
<feature type="region of interest" description="Disordered" evidence="7">
    <location>
        <begin position="50"/>
        <end position="102"/>
    </location>
</feature>
<accession>A0A9P4IN47</accession>
<comment type="catalytic activity">
    <reaction evidence="6">
        <text>a 1,2-diacyl-sn-glycero-3-phospho-(1D-myo-inositol-4,5-bisphosphate) + H2O = 1D-myo-inositol 1,4,5-trisphosphate + a 1,2-diacyl-sn-glycerol + H(+)</text>
        <dbReference type="Rhea" id="RHEA:33179"/>
        <dbReference type="ChEBI" id="CHEBI:15377"/>
        <dbReference type="ChEBI" id="CHEBI:15378"/>
        <dbReference type="ChEBI" id="CHEBI:17815"/>
        <dbReference type="ChEBI" id="CHEBI:58456"/>
        <dbReference type="ChEBI" id="CHEBI:203600"/>
        <dbReference type="EC" id="3.1.4.11"/>
    </reaction>
</comment>
<reference evidence="10" key="1">
    <citation type="journal article" date="2020" name="Stud. Mycol.">
        <title>101 Dothideomycetes genomes: a test case for predicting lifestyles and emergence of pathogens.</title>
        <authorList>
            <person name="Haridas S."/>
            <person name="Albert R."/>
            <person name="Binder M."/>
            <person name="Bloem J."/>
            <person name="Labutti K."/>
            <person name="Salamov A."/>
            <person name="Andreopoulos B."/>
            <person name="Baker S."/>
            <person name="Barry K."/>
            <person name="Bills G."/>
            <person name="Bluhm B."/>
            <person name="Cannon C."/>
            <person name="Castanera R."/>
            <person name="Culley D."/>
            <person name="Daum C."/>
            <person name="Ezra D."/>
            <person name="Gonzalez J."/>
            <person name="Henrissat B."/>
            <person name="Kuo A."/>
            <person name="Liang C."/>
            <person name="Lipzen A."/>
            <person name="Lutzoni F."/>
            <person name="Magnuson J."/>
            <person name="Mondo S."/>
            <person name="Nolan M."/>
            <person name="Ohm R."/>
            <person name="Pangilinan J."/>
            <person name="Park H.-J."/>
            <person name="Ramirez L."/>
            <person name="Alfaro M."/>
            <person name="Sun H."/>
            <person name="Tritt A."/>
            <person name="Yoshinaga Y."/>
            <person name="Zwiers L.-H."/>
            <person name="Turgeon B."/>
            <person name="Goodwin S."/>
            <person name="Spatafora J."/>
            <person name="Crous P."/>
            <person name="Grigoriev I."/>
        </authorList>
    </citation>
    <scope>NUCLEOTIDE SEQUENCE</scope>
    <source>
        <strain evidence="10">CBS 133067</strain>
    </source>
</reference>
<proteinExistence type="predicted"/>
<dbReference type="GO" id="GO:0004435">
    <property type="term" value="F:phosphatidylinositol-4,5-bisphosphate phospholipase C activity"/>
    <property type="evidence" value="ECO:0007669"/>
    <property type="project" value="UniProtKB-EC"/>
</dbReference>
<feature type="domain" description="PI-PLC Y-box" evidence="9">
    <location>
        <begin position="707"/>
        <end position="830"/>
    </location>
</feature>
<dbReference type="SMART" id="SM00149">
    <property type="entry name" value="PLCYc"/>
    <property type="match status" value="1"/>
</dbReference>
<feature type="compositionally biased region" description="Polar residues" evidence="7">
    <location>
        <begin position="73"/>
        <end position="84"/>
    </location>
</feature>
<protein>
    <recommendedName>
        <fullName evidence="1 6">Phosphoinositide phospholipase C</fullName>
        <ecNumber evidence="1 6">3.1.4.11</ecNumber>
    </recommendedName>
</protein>
<dbReference type="CDD" id="cd08598">
    <property type="entry name" value="PI-PLC1c_yeast"/>
    <property type="match status" value="1"/>
</dbReference>
<evidence type="ECO:0000256" key="1">
    <source>
        <dbReference type="ARBA" id="ARBA00012368"/>
    </source>
</evidence>
<evidence type="ECO:0000256" key="7">
    <source>
        <dbReference type="SAM" id="MobiDB-lite"/>
    </source>
</evidence>
<dbReference type="Pfam" id="PF00388">
    <property type="entry name" value="PI-PLC-X"/>
    <property type="match status" value="1"/>
</dbReference>
<dbReference type="InterPro" id="IPR035892">
    <property type="entry name" value="C2_domain_sf"/>
</dbReference>
<dbReference type="SUPFAM" id="SSF49562">
    <property type="entry name" value="C2 domain (Calcium/lipid-binding domain, CaLB)"/>
    <property type="match status" value="1"/>
</dbReference>
<dbReference type="SUPFAM" id="SSF51695">
    <property type="entry name" value="PLC-like phosphodiesterases"/>
    <property type="match status" value="1"/>
</dbReference>
<dbReference type="InterPro" id="IPR011992">
    <property type="entry name" value="EF-hand-dom_pair"/>
</dbReference>
<dbReference type="InterPro" id="IPR037755">
    <property type="entry name" value="Plc1_PH"/>
</dbReference>
<feature type="region of interest" description="Disordered" evidence="7">
    <location>
        <begin position="1"/>
        <end position="31"/>
    </location>
</feature>
<dbReference type="PROSITE" id="PS50008">
    <property type="entry name" value="PIPLC_Y_DOMAIN"/>
    <property type="match status" value="1"/>
</dbReference>
<organism evidence="10 11">
    <name type="scientific">Rhizodiscina lignyota</name>
    <dbReference type="NCBI Taxonomy" id="1504668"/>
    <lineage>
        <taxon>Eukaryota</taxon>
        <taxon>Fungi</taxon>
        <taxon>Dikarya</taxon>
        <taxon>Ascomycota</taxon>
        <taxon>Pezizomycotina</taxon>
        <taxon>Dothideomycetes</taxon>
        <taxon>Pleosporomycetidae</taxon>
        <taxon>Aulographales</taxon>
        <taxon>Rhizodiscinaceae</taxon>
        <taxon>Rhizodiscina</taxon>
    </lineage>
</organism>
<evidence type="ECO:0000256" key="5">
    <source>
        <dbReference type="ARBA" id="ARBA00023224"/>
    </source>
</evidence>
<dbReference type="InterPro" id="IPR000909">
    <property type="entry name" value="PLipase_C_PInositol-sp_X_dom"/>
</dbReference>
<keyword evidence="4 6" id="KW-0443">Lipid metabolism</keyword>
<keyword evidence="3 6" id="KW-0442">Lipid degradation</keyword>
<dbReference type="PANTHER" id="PTHR10336">
    <property type="entry name" value="PHOSPHOINOSITIDE-SPECIFIC PHOSPHOLIPASE C FAMILY PROTEIN"/>
    <property type="match status" value="1"/>
</dbReference>
<feature type="region of interest" description="Disordered" evidence="7">
    <location>
        <begin position="142"/>
        <end position="161"/>
    </location>
</feature>
<dbReference type="SUPFAM" id="SSF50729">
    <property type="entry name" value="PH domain-like"/>
    <property type="match status" value="1"/>
</dbReference>
<dbReference type="Gene3D" id="2.30.29.30">
    <property type="entry name" value="Pleckstrin-homology domain (PH domain)/Phosphotyrosine-binding domain (PTB)"/>
    <property type="match status" value="1"/>
</dbReference>
<dbReference type="SUPFAM" id="SSF47473">
    <property type="entry name" value="EF-hand"/>
    <property type="match status" value="1"/>
</dbReference>
<dbReference type="Gene3D" id="1.10.238.10">
    <property type="entry name" value="EF-hand"/>
    <property type="match status" value="1"/>
</dbReference>
<dbReference type="Gene3D" id="3.20.20.190">
    <property type="entry name" value="Phosphatidylinositol (PI) phosphodiesterase"/>
    <property type="match status" value="2"/>
</dbReference>
<evidence type="ECO:0000313" key="11">
    <source>
        <dbReference type="Proteomes" id="UP000799772"/>
    </source>
</evidence>
<feature type="region of interest" description="Disordered" evidence="7">
    <location>
        <begin position="608"/>
        <end position="629"/>
    </location>
</feature>
<dbReference type="PANTHER" id="PTHR10336:SF36">
    <property type="entry name" value="1-PHOSPHATIDYLINOSITOL 4,5-BISPHOSPHATE PHOSPHODIESTERASE BETA-4"/>
    <property type="match status" value="1"/>
</dbReference>
<feature type="compositionally biased region" description="Polar residues" evidence="7">
    <location>
        <begin position="144"/>
        <end position="157"/>
    </location>
</feature>
<evidence type="ECO:0000256" key="6">
    <source>
        <dbReference type="RuleBase" id="RU361133"/>
    </source>
</evidence>
<gene>
    <name evidence="10" type="ORF">NA57DRAFT_33266</name>
</gene>
<dbReference type="GO" id="GO:0048015">
    <property type="term" value="P:phosphatidylinositol-mediated signaling"/>
    <property type="evidence" value="ECO:0007669"/>
    <property type="project" value="TreeGrafter"/>
</dbReference>
<feature type="region of interest" description="Disordered" evidence="7">
    <location>
        <begin position="1017"/>
        <end position="1071"/>
    </location>
</feature>
<dbReference type="GO" id="GO:0051209">
    <property type="term" value="P:release of sequestered calcium ion into cytosol"/>
    <property type="evidence" value="ECO:0007669"/>
    <property type="project" value="TreeGrafter"/>
</dbReference>
<dbReference type="PRINTS" id="PR00390">
    <property type="entry name" value="PHPHLIPASEC"/>
</dbReference>
<dbReference type="PROSITE" id="PS50007">
    <property type="entry name" value="PIPLC_X_DOMAIN"/>
    <property type="match status" value="1"/>
</dbReference>
<dbReference type="Gene3D" id="2.60.40.150">
    <property type="entry name" value="C2 domain"/>
    <property type="match status" value="1"/>
</dbReference>
<evidence type="ECO:0000256" key="3">
    <source>
        <dbReference type="ARBA" id="ARBA00022963"/>
    </source>
</evidence>
<feature type="region of interest" description="Disordered" evidence="7">
    <location>
        <begin position="824"/>
        <end position="846"/>
    </location>
</feature>
<dbReference type="InterPro" id="IPR001192">
    <property type="entry name" value="PI-PLC_fam"/>
</dbReference>
<dbReference type="PROSITE" id="PS50004">
    <property type="entry name" value="C2"/>
    <property type="match status" value="1"/>
</dbReference>
<dbReference type="SMART" id="SM00148">
    <property type="entry name" value="PLCXc"/>
    <property type="match status" value="1"/>
</dbReference>
<evidence type="ECO:0000259" key="8">
    <source>
        <dbReference type="PROSITE" id="PS50004"/>
    </source>
</evidence>
<dbReference type="InterPro" id="IPR000008">
    <property type="entry name" value="C2_dom"/>
</dbReference>
<dbReference type="SMART" id="SM00239">
    <property type="entry name" value="C2"/>
    <property type="match status" value="1"/>
</dbReference>
<evidence type="ECO:0000259" key="9">
    <source>
        <dbReference type="PROSITE" id="PS50008"/>
    </source>
</evidence>
<feature type="domain" description="C2" evidence="8">
    <location>
        <begin position="835"/>
        <end position="992"/>
    </location>
</feature>
<dbReference type="InterPro" id="IPR017946">
    <property type="entry name" value="PLC-like_Pdiesterase_TIM-brl"/>
</dbReference>
<dbReference type="Pfam" id="PF00387">
    <property type="entry name" value="PI-PLC-Y"/>
    <property type="match status" value="1"/>
</dbReference>
<feature type="compositionally biased region" description="Polar residues" evidence="7">
    <location>
        <begin position="670"/>
        <end position="682"/>
    </location>
</feature>
<name>A0A9P4IN47_9PEZI</name>
<dbReference type="AlphaFoldDB" id="A0A9P4IN47"/>
<dbReference type="OrthoDB" id="269822at2759"/>
<dbReference type="InterPro" id="IPR011993">
    <property type="entry name" value="PH-like_dom_sf"/>
</dbReference>
<dbReference type="Proteomes" id="UP000799772">
    <property type="component" value="Unassembled WGS sequence"/>
</dbReference>